<reference evidence="1 2" key="1">
    <citation type="submission" date="2023-07" db="EMBL/GenBank/DDBJ databases">
        <title>Sequencing the genomes of 1000 actinobacteria strains.</title>
        <authorList>
            <person name="Klenk H.-P."/>
        </authorList>
    </citation>
    <scope>NUCLEOTIDE SEQUENCE [LARGE SCALE GENOMIC DNA]</scope>
    <source>
        <strain evidence="1 2">DSM 45554</strain>
    </source>
</reference>
<evidence type="ECO:0000313" key="1">
    <source>
        <dbReference type="EMBL" id="MDR7382899.1"/>
    </source>
</evidence>
<organism evidence="1 2">
    <name type="scientific">Promicromonospora iranensis</name>
    <dbReference type="NCBI Taxonomy" id="1105144"/>
    <lineage>
        <taxon>Bacteria</taxon>
        <taxon>Bacillati</taxon>
        <taxon>Actinomycetota</taxon>
        <taxon>Actinomycetes</taxon>
        <taxon>Micrococcales</taxon>
        <taxon>Promicromonosporaceae</taxon>
        <taxon>Promicromonospora</taxon>
    </lineage>
</organism>
<accession>A0ABU2CNJ8</accession>
<gene>
    <name evidence="1" type="ORF">J2S48_002414</name>
</gene>
<comment type="caution">
    <text evidence="1">The sequence shown here is derived from an EMBL/GenBank/DDBJ whole genome shotgun (WGS) entry which is preliminary data.</text>
</comment>
<protein>
    <submittedName>
        <fullName evidence="1">Uncharacterized protein</fullName>
    </submittedName>
</protein>
<proteinExistence type="predicted"/>
<dbReference type="EMBL" id="JAVDYE010000001">
    <property type="protein sequence ID" value="MDR7382899.1"/>
    <property type="molecule type" value="Genomic_DNA"/>
</dbReference>
<keyword evidence="2" id="KW-1185">Reference proteome</keyword>
<sequence length="116" mass="12678">MADTEELSDLAWATPDQFSDYVPYGFAPVVQGYLAAVMALVNCGANALTCPRNQILPDEVVQESAMLGHIRHVRAIDGVHVVVLGAVAEALDTWPEPRFQILDAVRAVGWRIEPNH</sequence>
<dbReference type="RefSeq" id="WP_274991675.1">
    <property type="nucleotide sequence ID" value="NZ_JAJQQP010000001.1"/>
</dbReference>
<dbReference type="Proteomes" id="UP001183585">
    <property type="component" value="Unassembled WGS sequence"/>
</dbReference>
<evidence type="ECO:0000313" key="2">
    <source>
        <dbReference type="Proteomes" id="UP001183585"/>
    </source>
</evidence>
<name>A0ABU2CNJ8_9MICO</name>